<accession>A5KDP3</accession>
<dbReference type="PANTHER" id="PTHR20981">
    <property type="entry name" value="60S RIBOSOMAL PROTEIN L21"/>
    <property type="match status" value="1"/>
</dbReference>
<evidence type="ECO:0000256" key="1">
    <source>
        <dbReference type="ARBA" id="ARBA00022980"/>
    </source>
</evidence>
<dbReference type="Gene3D" id="6.10.250.3260">
    <property type="match status" value="1"/>
</dbReference>
<proteinExistence type="predicted"/>
<keyword evidence="4" id="KW-1185">Reference proteome</keyword>
<dbReference type="Gene3D" id="2.30.30.70">
    <property type="entry name" value="Ribosomal protein L21"/>
    <property type="match status" value="1"/>
</dbReference>
<dbReference type="AlphaFoldDB" id="A5KDP3"/>
<dbReference type="Proteomes" id="UP000008333">
    <property type="component" value="Unassembled WGS sequence"/>
</dbReference>
<dbReference type="GO" id="GO:1990904">
    <property type="term" value="C:ribonucleoprotein complex"/>
    <property type="evidence" value="ECO:0007669"/>
    <property type="project" value="UniProtKB-KW"/>
</dbReference>
<dbReference type="EMBL" id="AAKM01002566">
    <property type="protein sequence ID" value="EDL42526.1"/>
    <property type="molecule type" value="Genomic_DNA"/>
</dbReference>
<dbReference type="RefSeq" id="XP_001612319.1">
    <property type="nucleotide sequence ID" value="XM_001612269.1"/>
</dbReference>
<dbReference type="InParanoid" id="A5KDP3"/>
<dbReference type="Pfam" id="PF01157">
    <property type="entry name" value="Ribosomal_L21e"/>
    <property type="match status" value="1"/>
</dbReference>
<reference evidence="3 4" key="1">
    <citation type="journal article" date="2008" name="Nature">
        <title>Comparative genomics of the neglected human malaria parasite Plasmodium vivax.</title>
        <authorList>
            <person name="Carlton J.M."/>
            <person name="Adams J.H."/>
            <person name="Silva J.C."/>
            <person name="Bidwell S.L."/>
            <person name="Lorenzi H."/>
            <person name="Caler E."/>
            <person name="Crabtree J."/>
            <person name="Angiuoli S.V."/>
            <person name="Merino E.F."/>
            <person name="Amedeo P."/>
            <person name="Cheng Q."/>
            <person name="Coulson R.M."/>
            <person name="Crabb B.S."/>
            <person name="Del Portillo H.A."/>
            <person name="Essien K."/>
            <person name="Feldblyum T.V."/>
            <person name="Fernandez-Becerra C."/>
            <person name="Gilson P.R."/>
            <person name="Gueye A.H."/>
            <person name="Guo X."/>
            <person name="Kang'a S."/>
            <person name="Kooij T.W."/>
            <person name="Korsinczky M."/>
            <person name="Meyer E.V."/>
            <person name="Nene V."/>
            <person name="Paulsen I."/>
            <person name="White O."/>
            <person name="Ralph S.A."/>
            <person name="Ren Q."/>
            <person name="Sargeant T.J."/>
            <person name="Salzberg S.L."/>
            <person name="Stoeckert C.J."/>
            <person name="Sullivan S.A."/>
            <person name="Yamamoto M.M."/>
            <person name="Hoffman S.L."/>
            <person name="Wortman J.R."/>
            <person name="Gardner M.J."/>
            <person name="Galinski M.R."/>
            <person name="Barnwell J.W."/>
            <person name="Fraser-Liggett C.M."/>
        </authorList>
    </citation>
    <scope>NUCLEOTIDE SEQUENCE [LARGE SCALE GENOMIC DNA]</scope>
    <source>
        <strain evidence="3 4">Salvador I</strain>
    </source>
</reference>
<evidence type="ECO:0000313" key="4">
    <source>
        <dbReference type="Proteomes" id="UP000008333"/>
    </source>
</evidence>
<dbReference type="VEuPathDB" id="PlasmoDB:PVX_147260"/>
<sequence length="100" mass="11831">LTLLFHITKREVGVLVNKRVKHRIIQKKVCVRIEHVRKSRCNEDFKLRKEKNSQIIKEAKLKKEFVSIKRQPEGPKPAAMIKVPPTKIITVEPLPFYEEY</sequence>
<dbReference type="InterPro" id="IPR001147">
    <property type="entry name" value="Ribosomal_eL21"/>
</dbReference>
<keyword evidence="2" id="KW-0687">Ribonucleoprotein</keyword>
<dbReference type="InterPro" id="IPR036948">
    <property type="entry name" value="Ribosomal_eL21_sf"/>
</dbReference>
<comment type="caution">
    <text evidence="3">The sequence shown here is derived from an EMBL/GenBank/DDBJ whole genome shotgun (WGS) entry which is preliminary data.</text>
</comment>
<evidence type="ECO:0000256" key="2">
    <source>
        <dbReference type="ARBA" id="ARBA00023274"/>
    </source>
</evidence>
<dbReference type="STRING" id="126793.A5KDP3"/>
<dbReference type="GO" id="GO:0006412">
    <property type="term" value="P:translation"/>
    <property type="evidence" value="ECO:0007669"/>
    <property type="project" value="InterPro"/>
</dbReference>
<keyword evidence="1 3" id="KW-0689">Ribosomal protein</keyword>
<dbReference type="GO" id="GO:0005840">
    <property type="term" value="C:ribosome"/>
    <property type="evidence" value="ECO:0007669"/>
    <property type="project" value="UniProtKB-KW"/>
</dbReference>
<name>A5KDP3_PLAVS</name>
<protein>
    <submittedName>
        <fullName evidence="3">Ribosomal protein L21e, putative, truncated</fullName>
    </submittedName>
</protein>
<dbReference type="GeneID" id="5471527"/>
<dbReference type="KEGG" id="pvx:PVX_147260"/>
<dbReference type="FunFam" id="6.10.250.3260:FF:000002">
    <property type="entry name" value="60S ribosomal protein L21"/>
    <property type="match status" value="1"/>
</dbReference>
<dbReference type="GO" id="GO:0003735">
    <property type="term" value="F:structural constituent of ribosome"/>
    <property type="evidence" value="ECO:0007669"/>
    <property type="project" value="InterPro"/>
</dbReference>
<feature type="non-terminal residue" evidence="3">
    <location>
        <position position="1"/>
    </location>
</feature>
<gene>
    <name evidence="3" type="ORF">PVX_147260</name>
</gene>
<organism evidence="3 4">
    <name type="scientific">Plasmodium vivax (strain Salvador I)</name>
    <dbReference type="NCBI Taxonomy" id="126793"/>
    <lineage>
        <taxon>Eukaryota</taxon>
        <taxon>Sar</taxon>
        <taxon>Alveolata</taxon>
        <taxon>Apicomplexa</taxon>
        <taxon>Aconoidasida</taxon>
        <taxon>Haemosporida</taxon>
        <taxon>Plasmodiidae</taxon>
        <taxon>Plasmodium</taxon>
        <taxon>Plasmodium (Plasmodium)</taxon>
    </lineage>
</organism>
<evidence type="ECO:0000313" key="3">
    <source>
        <dbReference type="EMBL" id="EDL42526.1"/>
    </source>
</evidence>